<dbReference type="PANTHER" id="PTHR46579">
    <property type="entry name" value="F5/8 TYPE C DOMAIN-CONTAINING PROTEIN-RELATED"/>
    <property type="match status" value="1"/>
</dbReference>
<evidence type="ECO:0000313" key="2">
    <source>
        <dbReference type="Proteomes" id="UP001159405"/>
    </source>
</evidence>
<comment type="caution">
    <text evidence="1">The sequence shown here is derived from an EMBL/GenBank/DDBJ whole genome shotgun (WGS) entry which is preliminary data.</text>
</comment>
<evidence type="ECO:0000313" key="1">
    <source>
        <dbReference type="EMBL" id="CAH3121566.1"/>
    </source>
</evidence>
<gene>
    <name evidence="1" type="ORF">PLOB_00028820</name>
</gene>
<proteinExistence type="predicted"/>
<dbReference type="Proteomes" id="UP001159405">
    <property type="component" value="Unassembled WGS sequence"/>
</dbReference>
<organism evidence="1 2">
    <name type="scientific">Porites lobata</name>
    <dbReference type="NCBI Taxonomy" id="104759"/>
    <lineage>
        <taxon>Eukaryota</taxon>
        <taxon>Metazoa</taxon>
        <taxon>Cnidaria</taxon>
        <taxon>Anthozoa</taxon>
        <taxon>Hexacorallia</taxon>
        <taxon>Scleractinia</taxon>
        <taxon>Fungiina</taxon>
        <taxon>Poritidae</taxon>
        <taxon>Porites</taxon>
    </lineage>
</organism>
<keyword evidence="2" id="KW-1185">Reference proteome</keyword>
<accession>A0ABN8NUQ0</accession>
<reference evidence="1 2" key="1">
    <citation type="submission" date="2022-05" db="EMBL/GenBank/DDBJ databases">
        <authorList>
            <consortium name="Genoscope - CEA"/>
            <person name="William W."/>
        </authorList>
    </citation>
    <scope>NUCLEOTIDE SEQUENCE [LARGE SCALE GENOMIC DNA]</scope>
</reference>
<dbReference type="EMBL" id="CALNXK010000036">
    <property type="protein sequence ID" value="CAH3121566.1"/>
    <property type="molecule type" value="Genomic_DNA"/>
</dbReference>
<dbReference type="PANTHER" id="PTHR46579:SF1">
    <property type="entry name" value="F5_8 TYPE C DOMAIN-CONTAINING PROTEIN"/>
    <property type="match status" value="1"/>
</dbReference>
<protein>
    <submittedName>
        <fullName evidence="1">Uncharacterized protein</fullName>
    </submittedName>
</protein>
<name>A0ABN8NUQ0_9CNID</name>
<sequence length="216" mass="25189">MGIKGVNVFMALEDFDLTIGIVVDYMHCILLGVTKTMMELWFLPKNNKKDCFIGLQVVEDIDRRLLTMVPPDFIKRPPRSIQQLKYWKASEFRNWLLFYGIPCMQGILQDHFLYHFALLVEGIYIILGDEITEDLLKRAKCLLLEFYKLYLDYYGSASCGLNVHNIRHLVECVENWGPLWAWSCFGFEGMNGEMMKFVHGTKNICLQVAAYLPFHI</sequence>